<keyword evidence="5" id="KW-0106">Calcium</keyword>
<feature type="transmembrane region" description="Helical" evidence="10">
    <location>
        <begin position="93"/>
        <end position="112"/>
    </location>
</feature>
<evidence type="ECO:0000256" key="7">
    <source>
        <dbReference type="ARBA" id="ARBA00023065"/>
    </source>
</evidence>
<keyword evidence="4" id="KW-0677">Repeat</keyword>
<keyword evidence="9" id="KW-0407">Ion channel</keyword>
<evidence type="ECO:0000313" key="12">
    <source>
        <dbReference type="EMBL" id="OQS07020.1"/>
    </source>
</evidence>
<keyword evidence="2" id="KW-0813">Transport</keyword>
<comment type="caution">
    <text evidence="12">The sequence shown here is derived from an EMBL/GenBank/DDBJ whole genome shotgun (WGS) entry which is preliminary data.</text>
</comment>
<dbReference type="GO" id="GO:0005245">
    <property type="term" value="F:voltage-gated calcium channel activity"/>
    <property type="evidence" value="ECO:0007669"/>
    <property type="project" value="InterPro"/>
</dbReference>
<dbReference type="InterPro" id="IPR044581">
    <property type="entry name" value="TPC1_plant"/>
</dbReference>
<evidence type="ECO:0000256" key="9">
    <source>
        <dbReference type="ARBA" id="ARBA00023303"/>
    </source>
</evidence>
<evidence type="ECO:0000256" key="8">
    <source>
        <dbReference type="ARBA" id="ARBA00023136"/>
    </source>
</evidence>
<proteinExistence type="predicted"/>
<dbReference type="Gene3D" id="1.20.120.350">
    <property type="entry name" value="Voltage-gated potassium channels. Chain C"/>
    <property type="match status" value="1"/>
</dbReference>
<dbReference type="Proteomes" id="UP000243217">
    <property type="component" value="Unassembled WGS sequence"/>
</dbReference>
<evidence type="ECO:0000313" key="13">
    <source>
        <dbReference type="Proteomes" id="UP000243217"/>
    </source>
</evidence>
<feature type="transmembrane region" description="Helical" evidence="10">
    <location>
        <begin position="153"/>
        <end position="172"/>
    </location>
</feature>
<comment type="subcellular location">
    <subcellularLocation>
        <location evidence="1">Membrane</location>
        <topology evidence="1">Multi-pass membrane protein</topology>
    </subcellularLocation>
</comment>
<evidence type="ECO:0000256" key="10">
    <source>
        <dbReference type="SAM" id="Phobius"/>
    </source>
</evidence>
<feature type="domain" description="Ion transport" evidence="11">
    <location>
        <begin position="93"/>
        <end position="277"/>
    </location>
</feature>
<keyword evidence="8 10" id="KW-0472">Membrane</keyword>
<keyword evidence="13" id="KW-1185">Reference proteome</keyword>
<evidence type="ECO:0000256" key="1">
    <source>
        <dbReference type="ARBA" id="ARBA00004141"/>
    </source>
</evidence>
<evidence type="ECO:0000256" key="2">
    <source>
        <dbReference type="ARBA" id="ARBA00022448"/>
    </source>
</evidence>
<protein>
    <submittedName>
        <fullName evidence="12">Two pore calcium channel protein 1</fullName>
    </submittedName>
</protein>
<dbReference type="Pfam" id="PF00520">
    <property type="entry name" value="Ion_trans"/>
    <property type="match status" value="2"/>
</dbReference>
<dbReference type="SUPFAM" id="SSF81324">
    <property type="entry name" value="Voltage-gated potassium channels"/>
    <property type="match status" value="1"/>
</dbReference>
<evidence type="ECO:0000256" key="3">
    <source>
        <dbReference type="ARBA" id="ARBA00022692"/>
    </source>
</evidence>
<feature type="transmembrane region" description="Helical" evidence="10">
    <location>
        <begin position="43"/>
        <end position="63"/>
    </location>
</feature>
<feature type="transmembrane region" description="Helical" evidence="10">
    <location>
        <begin position="545"/>
        <end position="568"/>
    </location>
</feature>
<evidence type="ECO:0000259" key="11">
    <source>
        <dbReference type="Pfam" id="PF00520"/>
    </source>
</evidence>
<accession>A0A1W0AAI5</accession>
<dbReference type="InterPro" id="IPR027359">
    <property type="entry name" value="Volt_channel_dom_sf"/>
</dbReference>
<organism evidence="12 13">
    <name type="scientific">Thraustotheca clavata</name>
    <dbReference type="NCBI Taxonomy" id="74557"/>
    <lineage>
        <taxon>Eukaryota</taxon>
        <taxon>Sar</taxon>
        <taxon>Stramenopiles</taxon>
        <taxon>Oomycota</taxon>
        <taxon>Saprolegniomycetes</taxon>
        <taxon>Saprolegniales</taxon>
        <taxon>Achlyaceae</taxon>
        <taxon>Thraustotheca</taxon>
    </lineage>
</organism>
<name>A0A1W0AAI5_9STRA</name>
<evidence type="ECO:0000256" key="4">
    <source>
        <dbReference type="ARBA" id="ARBA00022737"/>
    </source>
</evidence>
<feature type="transmembrane region" description="Helical" evidence="10">
    <location>
        <begin position="184"/>
        <end position="203"/>
    </location>
</feature>
<dbReference type="OrthoDB" id="416585at2759"/>
<dbReference type="InterPro" id="IPR005821">
    <property type="entry name" value="Ion_trans_dom"/>
</dbReference>
<feature type="transmembrane region" description="Helical" evidence="10">
    <location>
        <begin position="628"/>
        <end position="651"/>
    </location>
</feature>
<dbReference type="PANTHER" id="PTHR46988">
    <property type="entry name" value="TWO PORE CALCIUM CHANNEL PROTEIN 1"/>
    <property type="match status" value="1"/>
</dbReference>
<feature type="transmembrane region" description="Helical" evidence="10">
    <location>
        <begin position="450"/>
        <end position="468"/>
    </location>
</feature>
<feature type="transmembrane region" description="Helical" evidence="10">
    <location>
        <begin position="124"/>
        <end position="147"/>
    </location>
</feature>
<dbReference type="Gene3D" id="1.10.287.70">
    <property type="match status" value="2"/>
</dbReference>
<feature type="domain" description="Ion transport" evidence="11">
    <location>
        <begin position="429"/>
        <end position="653"/>
    </location>
</feature>
<keyword evidence="3 10" id="KW-0812">Transmembrane</keyword>
<gene>
    <name evidence="12" type="ORF">THRCLA_00973</name>
</gene>
<dbReference type="GO" id="GO:0016020">
    <property type="term" value="C:membrane"/>
    <property type="evidence" value="ECO:0007669"/>
    <property type="project" value="UniProtKB-SubCell"/>
</dbReference>
<feature type="transmembrane region" description="Helical" evidence="10">
    <location>
        <begin position="420"/>
        <end position="438"/>
    </location>
</feature>
<sequence>MDARMLKASWLVDIAFTGIERPYPIAESSLAVRAFKLYHRLHYVRRFTVFFLLWISYIEIPFWCGRVSCGDISDAMTPLTFDVILLSRTNARIAEVCCLCFIVMNDMLLLVALRRQYLARIDRLVILVFSTLSLLNAIIFQLFEIMITAKIALFLRLVIFCTSYQSVRSIYFKMYKVLAKVQHIISLVVVHVCFFGWLATILFQDTAEGLTMSSYLESSWQMLILLTTANFPDVMMPAYSNSRWQAFFFIIFLCFGLFFAMNLILAQIFTNFQTITALEAQTLKNNRTRMLNDAFELLCDIPKRGCSESPHFLQEEHYFTPTSAESDDLWIEESTCEQLLLELNNYRASPRTNGIGRLHILEELNSTNQGRIYCDDFVKICDIMLKDHHGLVPSEIQRLCPCIARSWCYTKCCRIVQHGWFDLFVDIALFSMPISAISSETWSKWNIVDISFSSIYLFEMIAKVLVYGTVEYWYHTKNRFDAIITIATWFIDIYAYIPNSFNDHTLSKALLTARCLRVLRLIMNFEYYRAIFLTWVRLLPIGKDLLLVLFCNMNFFASLGHSLFGGLISPGRMQTSFPNSTYTTSGYAVNNFNDIPSGMVTLFELLLVNNWFVIAEGHVLVTSAAARLFFIAFWLIGVILTLNLFIASILVNSNHKLVVLTNFRMHF</sequence>
<feature type="transmembrane region" description="Helical" evidence="10">
    <location>
        <begin position="599"/>
        <end position="621"/>
    </location>
</feature>
<dbReference type="AlphaFoldDB" id="A0A1W0AAI5"/>
<evidence type="ECO:0000256" key="6">
    <source>
        <dbReference type="ARBA" id="ARBA00022989"/>
    </source>
</evidence>
<dbReference type="STRING" id="74557.A0A1W0AAI5"/>
<dbReference type="PANTHER" id="PTHR46988:SF2">
    <property type="entry name" value="TWO PORE CALCIUM CHANNEL PROTEIN 1"/>
    <property type="match status" value="1"/>
</dbReference>
<feature type="transmembrane region" description="Helical" evidence="10">
    <location>
        <begin position="244"/>
        <end position="265"/>
    </location>
</feature>
<keyword evidence="6 10" id="KW-1133">Transmembrane helix</keyword>
<keyword evidence="7" id="KW-0406">Ion transport</keyword>
<dbReference type="EMBL" id="JNBS01000285">
    <property type="protein sequence ID" value="OQS07020.1"/>
    <property type="molecule type" value="Genomic_DNA"/>
</dbReference>
<evidence type="ECO:0000256" key="5">
    <source>
        <dbReference type="ARBA" id="ARBA00022837"/>
    </source>
</evidence>
<reference evidence="12 13" key="1">
    <citation type="journal article" date="2014" name="Genome Biol. Evol.">
        <title>The secreted proteins of Achlya hypogyna and Thraustotheca clavata identify the ancestral oomycete secretome and reveal gene acquisitions by horizontal gene transfer.</title>
        <authorList>
            <person name="Misner I."/>
            <person name="Blouin N."/>
            <person name="Leonard G."/>
            <person name="Richards T.A."/>
            <person name="Lane C.E."/>
        </authorList>
    </citation>
    <scope>NUCLEOTIDE SEQUENCE [LARGE SCALE GENOMIC DNA]</scope>
    <source>
        <strain evidence="12 13">ATCC 34112</strain>
    </source>
</reference>